<protein>
    <submittedName>
        <fullName evidence="1">Uncharacterized protein</fullName>
    </submittedName>
</protein>
<evidence type="ECO:0000313" key="1">
    <source>
        <dbReference type="EMBL" id="DAE17105.1"/>
    </source>
</evidence>
<accession>A0A8S5QE71</accession>
<proteinExistence type="predicted"/>
<reference evidence="1" key="1">
    <citation type="journal article" date="2021" name="Proc. Natl. Acad. Sci. U.S.A.">
        <title>A Catalog of Tens of Thousands of Viruses from Human Metagenomes Reveals Hidden Associations with Chronic Diseases.</title>
        <authorList>
            <person name="Tisza M.J."/>
            <person name="Buck C.B."/>
        </authorList>
    </citation>
    <scope>NUCLEOTIDE SEQUENCE</scope>
    <source>
        <strain evidence="1">Ctbvd11</strain>
    </source>
</reference>
<organism evidence="1">
    <name type="scientific">Siphoviridae sp. ctbvd11</name>
    <dbReference type="NCBI Taxonomy" id="2825567"/>
    <lineage>
        <taxon>Viruses</taxon>
        <taxon>Duplodnaviria</taxon>
        <taxon>Heunggongvirae</taxon>
        <taxon>Uroviricota</taxon>
        <taxon>Caudoviricetes</taxon>
    </lineage>
</organism>
<sequence length="253" mass="28562">MLSQSFYFKYLHSLVRNPYYLYQNKLHRSVSGHIVPYLGTIVFFGLPICILEIEEISCLDDFIFCHIAAQVSVHGIKGNIFIPIVHLFTELHALGGIHYLRFCPMRAGSYQLTILTFLAVHKMADIMVGHFLTVMTIIEHCVLVTEDAPVQFRICFLQGGEVAAQLLHRLHHLLLSSHAVSAGLIYQLNILHRLLPFLLLVDSHAMVSVNGASHTKVLLQEQQATLTRRFFTLPRDVVTFVIAVAEKTGMVKS</sequence>
<dbReference type="EMBL" id="BK015636">
    <property type="protein sequence ID" value="DAE17105.1"/>
    <property type="molecule type" value="Genomic_DNA"/>
</dbReference>
<name>A0A8S5QE71_9CAUD</name>